<name>A0ABY3TJH0_9MYCO</name>
<protein>
    <submittedName>
        <fullName evidence="2">Uncharacterized protein</fullName>
    </submittedName>
</protein>
<accession>A0ABY3TJH0</accession>
<dbReference type="EMBL" id="CP092362">
    <property type="protein sequence ID" value="ULN41610.2"/>
    <property type="molecule type" value="Genomic_DNA"/>
</dbReference>
<keyword evidence="3" id="KW-1185">Reference proteome</keyword>
<sequence length="332" mass="36069">MADLLTAVGEWVGDVLATAAHWIGSIPDGVLGAIIGVVATQLVTSVSTYRRRRDEYRAPQRAAIGALRAASNELKVAITAAMDHSGMSGRQTSDDAVVEVQNEFFRRLFGLDQAFEIAFLTVVDGPCYDHLVAAEKPYEALKRIANNPLLSRTDTPAGFTDFMVKLGTASDNLDADLGYLVDLAQQRLRPARRLFSRKPTAQRKPRGRPSIENENRPSPAAIQAAILLSQEQPAGGRKQVKLTQRQLNAGAQPAPLTTRIRGADLTKAHIGRVVVGPDDEGQLNPGKIVELMPLLTDPDGAWIATVHWAGPSGERVEHVKLRFDDDVDLADY</sequence>
<dbReference type="RefSeq" id="WP_262871713.1">
    <property type="nucleotide sequence ID" value="NZ_CP092362.2"/>
</dbReference>
<feature type="region of interest" description="Disordered" evidence="1">
    <location>
        <begin position="192"/>
        <end position="217"/>
    </location>
</feature>
<reference evidence="2" key="1">
    <citation type="submission" date="2022-08" db="EMBL/GenBank/DDBJ databases">
        <title>Whole genome sequencing of non-tuberculosis mycobacteria type-strains.</title>
        <authorList>
            <person name="Igarashi Y."/>
            <person name="Osugi A."/>
            <person name="Mitarai S."/>
        </authorList>
    </citation>
    <scope>NUCLEOTIDE SEQUENCE</scope>
    <source>
        <strain evidence="2">JCM 16369</strain>
    </source>
</reference>
<dbReference type="Proteomes" id="UP001055337">
    <property type="component" value="Chromosome"/>
</dbReference>
<evidence type="ECO:0000313" key="2">
    <source>
        <dbReference type="EMBL" id="ULN41610.2"/>
    </source>
</evidence>
<proteinExistence type="predicted"/>
<evidence type="ECO:0000313" key="3">
    <source>
        <dbReference type="Proteomes" id="UP001055337"/>
    </source>
</evidence>
<feature type="compositionally biased region" description="Basic residues" evidence="1">
    <location>
        <begin position="192"/>
        <end position="207"/>
    </location>
</feature>
<gene>
    <name evidence="2" type="ORF">MI149_00125</name>
</gene>
<organism evidence="2 3">
    <name type="scientific">Mycolicibacterium crocinum</name>
    <dbReference type="NCBI Taxonomy" id="388459"/>
    <lineage>
        <taxon>Bacteria</taxon>
        <taxon>Bacillati</taxon>
        <taxon>Actinomycetota</taxon>
        <taxon>Actinomycetes</taxon>
        <taxon>Mycobacteriales</taxon>
        <taxon>Mycobacteriaceae</taxon>
        <taxon>Mycolicibacterium</taxon>
    </lineage>
</organism>
<evidence type="ECO:0000256" key="1">
    <source>
        <dbReference type="SAM" id="MobiDB-lite"/>
    </source>
</evidence>